<dbReference type="PROSITE" id="PS51257">
    <property type="entry name" value="PROKAR_LIPOPROTEIN"/>
    <property type="match status" value="1"/>
</dbReference>
<reference evidence="5 6" key="1">
    <citation type="submission" date="2020-07" db="EMBL/GenBank/DDBJ databases">
        <title>Genomic Encyclopedia of Type Strains, Phase IV (KMG-V): Genome sequencing to study the core and pangenomes of soil and plant-associated prokaryotes.</title>
        <authorList>
            <person name="Whitman W."/>
        </authorList>
    </citation>
    <scope>NUCLEOTIDE SEQUENCE [LARGE SCALE GENOMIC DNA]</scope>
    <source>
        <strain evidence="5 6">A4</strain>
    </source>
</reference>
<evidence type="ECO:0000313" key="6">
    <source>
        <dbReference type="Proteomes" id="UP000563838"/>
    </source>
</evidence>
<dbReference type="SMART" id="SM00079">
    <property type="entry name" value="PBPe"/>
    <property type="match status" value="1"/>
</dbReference>
<keyword evidence="2" id="KW-0732">Signal</keyword>
<dbReference type="SUPFAM" id="SSF53850">
    <property type="entry name" value="Periplasmic binding protein-like II"/>
    <property type="match status" value="1"/>
</dbReference>
<evidence type="ECO:0000256" key="1">
    <source>
        <dbReference type="ARBA" id="ARBA00004196"/>
    </source>
</evidence>
<organism evidence="5 6">
    <name type="scientific">Methanococcus maripaludis</name>
    <name type="common">Methanococcus deltae</name>
    <dbReference type="NCBI Taxonomy" id="39152"/>
    <lineage>
        <taxon>Archaea</taxon>
        <taxon>Methanobacteriati</taxon>
        <taxon>Methanobacteriota</taxon>
        <taxon>Methanomada group</taxon>
        <taxon>Methanococci</taxon>
        <taxon>Methanococcales</taxon>
        <taxon>Methanococcaceae</taxon>
        <taxon>Methanococcus</taxon>
    </lineage>
</organism>
<dbReference type="CDD" id="cd13530">
    <property type="entry name" value="PBP2_peptides_like"/>
    <property type="match status" value="1"/>
</dbReference>
<dbReference type="PANTHER" id="PTHR35936">
    <property type="entry name" value="MEMBRANE-BOUND LYTIC MUREIN TRANSGLYCOSYLASE F"/>
    <property type="match status" value="1"/>
</dbReference>
<accession>A0A7J9NKP9</accession>
<dbReference type="GO" id="GO:0016020">
    <property type="term" value="C:membrane"/>
    <property type="evidence" value="ECO:0007669"/>
    <property type="project" value="InterPro"/>
</dbReference>
<proteinExistence type="predicted"/>
<feature type="domain" description="Ionotropic glutamate receptor C-terminal" evidence="4">
    <location>
        <begin position="33"/>
        <end position="248"/>
    </location>
</feature>
<comment type="caution">
    <text evidence="5">The sequence shown here is derived from an EMBL/GenBank/DDBJ whole genome shotgun (WGS) entry which is preliminary data.</text>
</comment>
<dbReference type="RefSeq" id="WP_181488655.1">
    <property type="nucleotide sequence ID" value="NZ_JACDUI010000002.1"/>
</dbReference>
<dbReference type="EMBL" id="JACDUI010000002">
    <property type="protein sequence ID" value="MBA2840859.1"/>
    <property type="molecule type" value="Genomic_DNA"/>
</dbReference>
<dbReference type="AlphaFoldDB" id="A0A7J9NKP9"/>
<sequence length="248" mass="28067">MKKICFVMTIVLILAISACISLPSEKMTIENGTLTVGVFKHAPPAVYEQNGELIGFEVDLISEIAKRMNLNVKFKEYMFSDLLNAVANNKIDCAISDISISPEREKIVSFTRAYSHTELVVLVKKESGIQTITDLNGKKIGVVDETIHETKAKSLQKSMDFEIVEYETPIELYNDLNNGKIDATISEMDNFKVSSYMNQLDLIDTLEILYSGIAVNKDNKELLHEMDRILLELETEGYIEELKQEWSN</sequence>
<dbReference type="Pfam" id="PF00497">
    <property type="entry name" value="SBP_bac_3"/>
    <property type="match status" value="1"/>
</dbReference>
<dbReference type="PROSITE" id="PS01039">
    <property type="entry name" value="SBP_BACTERIAL_3"/>
    <property type="match status" value="1"/>
</dbReference>
<comment type="subcellular location">
    <subcellularLocation>
        <location evidence="1">Cell envelope</location>
    </subcellularLocation>
</comment>
<protein>
    <submittedName>
        <fullName evidence="5">Polar amino acid transport system substrate-binding protein</fullName>
    </submittedName>
</protein>
<dbReference type="InterPro" id="IPR001638">
    <property type="entry name" value="Solute-binding_3/MltF_N"/>
</dbReference>
<dbReference type="GO" id="GO:0015276">
    <property type="term" value="F:ligand-gated monoatomic ion channel activity"/>
    <property type="evidence" value="ECO:0007669"/>
    <property type="project" value="InterPro"/>
</dbReference>
<dbReference type="InterPro" id="IPR001320">
    <property type="entry name" value="Iontro_rcpt_C"/>
</dbReference>
<gene>
    <name evidence="5" type="ORF">HNP87_001391</name>
</gene>
<feature type="domain" description="Solute-binding protein family 3/N-terminal" evidence="3">
    <location>
        <begin position="33"/>
        <end position="248"/>
    </location>
</feature>
<evidence type="ECO:0000256" key="2">
    <source>
        <dbReference type="ARBA" id="ARBA00022729"/>
    </source>
</evidence>
<dbReference type="InterPro" id="IPR018313">
    <property type="entry name" value="SBP_3_CS"/>
</dbReference>
<dbReference type="Gene3D" id="3.40.190.10">
    <property type="entry name" value="Periplasmic binding protein-like II"/>
    <property type="match status" value="2"/>
</dbReference>
<evidence type="ECO:0000259" key="4">
    <source>
        <dbReference type="SMART" id="SM00079"/>
    </source>
</evidence>
<evidence type="ECO:0000259" key="3">
    <source>
        <dbReference type="SMART" id="SM00062"/>
    </source>
</evidence>
<evidence type="ECO:0000313" key="5">
    <source>
        <dbReference type="EMBL" id="MBA2840859.1"/>
    </source>
</evidence>
<dbReference type="SMART" id="SM00062">
    <property type="entry name" value="PBPb"/>
    <property type="match status" value="1"/>
</dbReference>
<name>A0A7J9NKP9_METMI</name>
<dbReference type="Proteomes" id="UP000563838">
    <property type="component" value="Unassembled WGS sequence"/>
</dbReference>